<dbReference type="GO" id="GO:0008017">
    <property type="term" value="F:microtubule binding"/>
    <property type="evidence" value="ECO:0007669"/>
    <property type="project" value="InterPro"/>
</dbReference>
<feature type="domain" description="GAR" evidence="7">
    <location>
        <begin position="2824"/>
        <end position="2902"/>
    </location>
</feature>
<dbReference type="OrthoDB" id="10017054at2759"/>
<dbReference type="InterPro" id="IPR036534">
    <property type="entry name" value="GAR_dom_sf"/>
</dbReference>
<accession>A0A367KU98</accession>
<dbReference type="PROSITE" id="PS50021">
    <property type="entry name" value="CH"/>
    <property type="match status" value="2"/>
</dbReference>
<evidence type="ECO:0000313" key="8">
    <source>
        <dbReference type="EMBL" id="RCI05785.1"/>
    </source>
</evidence>
<dbReference type="SUPFAM" id="SSF47576">
    <property type="entry name" value="Calponin-homology domain, CH-domain"/>
    <property type="match status" value="1"/>
</dbReference>
<comment type="caution">
    <text evidence="8">The sequence shown here is derived from an EMBL/GenBank/DDBJ whole genome shotgun (WGS) entry which is preliminary data.</text>
</comment>
<name>A0A367KU98_RHIST</name>
<proteinExistence type="predicted"/>
<keyword evidence="3" id="KW-0206">Cytoskeleton</keyword>
<dbReference type="EMBL" id="PJQM01000304">
    <property type="protein sequence ID" value="RCI05785.1"/>
    <property type="molecule type" value="Genomic_DNA"/>
</dbReference>
<gene>
    <name evidence="8" type="ORF">CU098_006957</name>
</gene>
<dbReference type="Pfam" id="PF00307">
    <property type="entry name" value="CH"/>
    <property type="match status" value="2"/>
</dbReference>
<organism evidence="8 9">
    <name type="scientific">Rhizopus stolonifer</name>
    <name type="common">Rhizopus nigricans</name>
    <dbReference type="NCBI Taxonomy" id="4846"/>
    <lineage>
        <taxon>Eukaryota</taxon>
        <taxon>Fungi</taxon>
        <taxon>Fungi incertae sedis</taxon>
        <taxon>Mucoromycota</taxon>
        <taxon>Mucoromycotina</taxon>
        <taxon>Mucoromycetes</taxon>
        <taxon>Mucorales</taxon>
        <taxon>Mucorineae</taxon>
        <taxon>Rhizopodaceae</taxon>
        <taxon>Rhizopus</taxon>
    </lineage>
</organism>
<feature type="region of interest" description="Disordered" evidence="5">
    <location>
        <begin position="27"/>
        <end position="59"/>
    </location>
</feature>
<sequence>RTRLAYEREENLFFFFYTIEMDPQKLSPSLQQDNTRSISHKRTASSSSHLIPPVTTHRKQSIDDDELNKNISLEYQDIQIRTLTKWINVQLNQVGDQIISIDKDLRDGKKLLKLLSVVANRPQLKPERGNMRIHALSNVSQALKFLQEQWGADSLPAIGSEAIVNGDVKSTLALAFFIMLKYQIHPILLNDHTLLSDQQMPPPSPLPTLSASRLSGAKPLAEAKSALLYWVRSQLEDYVANHVISTVQDFSRSWRSGLAFCLLIHRHDPDLLPTLFTEHIQHVANKDTWHTLLNLAFDVAEQRLNVPKYLESADLLIEFPHEPSVMMYVSEMYKVMSRIQETFENRQKRLHDISLVITTIEDEQDTKSPATPQPEPFLDEQGINQQLDGLASFINSDPVIKQVEDMKPFMNQLDNMMHHCDPEQQKQLISRYNQLRADWERLSQQIETPEHVSTYINESNPSLLHLREMIPKNEQQEPLHPLDGTIAMADEFERSLSHITTLINLEKEQDPYVLTIFQATTQACQLFRRGVTFAQITLAIDDELDVIQKLMADRESSTVTDELIQSLEQRIHLVNATIQGVRDEYGHDLLVESTQEFYTRFTDCIDHLEDRYETVRDWVDQVRVWFVEAERIRAWIDRHIQIIEERNAASEEINPVSPEVSVLDKTVFQLHDEHERLKQEIEHFDSDDMDRLRAHVKMLTHSSELEKELTPADTSTIEITLTTLNRLSHLTKLLDNRSHWIQMLLLRVKWENAFSNAVQWIAQTDSELDVFIQTKARWSEKEEANYVQHSNDEEDHVNNHGIEDIIKALVGLERKIADFDHGLYAQVLDAYQEIEALKNEPLPDYLEARQLGFERAFEDLMKRSGFGRKLVEQLLSMVSTVDRFKVLRDIGEQLRQQLLQEASSSHQALEEEDMYAEKVQEFKEDSARLITNASTCIPYPVAPEMSTAIGAHDAHDSDVTNESIRSTISGYSMSLALIADGLDQLLMSRYQVMSLQQRASEAFESMARFKLWMDERIKLLKKSRFDMLLYNASMSSSSSQTSTSSFSDNSESHLNQRQGAASPHTSSSGNTSVPVDDEDFLRFEKERDSIASRLHQLEHDDLTRLFDSVRALEYDIDASNAVSIDRSALINGVESLQESYQRLSDLVNLRGVQLDALKRRMDWENQWSKSNSHLQTIARKLCDFNVKKARYDPSKENVDKPSYSGDHETMQSLQFLQERVAELGERHLSSLDECFQELVTSYGKLPTESMNGNLTVIVGVPDFISSKQSDLKIKYDDLRLLASYTSDLVAQRSTITEFLMRAQDAHHEGEKIKDAVSKKTRRIMVKEEEDTSLDNRFIQFKEDIRRIWEECGKDMPYPVYNGNWLKSSPTQHHSHHAQLNTDLGNNSAYRSQVRAQVKELLDKKMDDLYALEKTIDQSLTSYHDADRMKALVNQYEQEACELGQWIHQQIELLKRQHIDVSAESFLARGMNISDLKKSRLDMIMQADTFENDKVKSLHARIAQLVQDSMEKKKHQSVDVSAAARQLGEVMDHLSQLKRGLSDQAVTLEAASMRAEWEKNLQMGIAKLEKMNEQLRKFNAKKNEWVLEDELYEERVMILQQDLAKLVAQKNKFQKTIMPSIQLSYDTFVEYFPQLSRPIATPDHLEARMESLGRTAARFQESVEARSKELDLIKQRMHWEDIVRQALNFLANKESAIEAFEHEKDVIVSVEKRFENLVADTTDYYNDTSVTLLPNAAMKKMQDLKLAQERADYFLTFSNEVVAQRCLVSAFILRTAQLEQSAELIREEFIATKVGGANAQIVTLFESHAERLEKFKAGIDDVRLHLATSIPFPVRSLDNISTQAKIKDETTNAVIHEAIDIRNARLYELWSSLQQILESKERVSRRRLSLHAYKKQVIVVEEWIRSHLEVLQSSHVSQDSVDMEKLKEAVSQADSVEKAMKSNETVMSSLISAFEKCISAFEDKSLDAEELQEGEDYSDLSEEITAFVKPNQDRLVQDWASLLTHATDANRNRATLLMKLKIEAWLNALDDLTTRIHAETIANDDQLTLWSDEINQLENKEYQNLTLDMANNTFEEQDELLNTGKAKIELIRTKLYELQNELHLSQLIHKYMTDISRLQDMIQAQIESLERVHEEHLIVADEATPEHRETQHQTLVSKYKHAADAITDLKDTLNEVSGQHEAIISKSENYQDEKHMQITDAWNQLVSKESAISALIARSSKWAENYNTLAFVQKRLESVQSELAHNSPQVHDKISQELASIESLFSAELDTLSDDLLDDFINLGRFNARKSICINFLKQLGDLLKHQMTEEEKTQLVTAIKHVVDRLLEECQRQLDIANKHIEGCNLVDENEAHLQAIVNACSQLVDTNESVYSASQNKLDSVRAEKGEKLKAELGCAKDEVNQLFVPIISVLDKLHHTTQSEKEYLSIIRLVSQYVHNKNSLLNSIDSNIDKLNAARDTEEVVLELEHQSTLLDENAQDIYKLSDLTRHHKLDHLIQSEVRMKHVPIVIDQGDKMIEERLCNLKQLLQAARENIDNTNKRQQVITKLHDAIQFVADMTDRIQSFQLTGKGVISEERELEELCKDYHEIIEKKKKPIDSLAGTYVEDKEIEQLRNSLSTVMHELDNLIDAKQKEASDEGDLSDFLEMMAQVSQHITSLQTAIENASPHHSGIVNNKFVKADLQALLKTLVTEFKQHQQTVGKIFEKARAESKKQYSDNERVSSKLQKSIKRWNQVQAAAAARERELQTCISQLDHEFFTKLAIAKTAPRTVRKALQPTLPPTPPKKQVSPSATNSRNHSYTINGYKKTSKTPVSASSSASRVRAAYIPDPENELDMKLSHIVNAAPYRITIKSVPDQVGKYWFGDINPRLVYCRILPSQLVMVRVGGGWVELSKFLRDHGLTEGTYSRQGSPNDISTTSSQESTPFQEAFLNTFRSSSPSGRVTIRGGGGIDRNSSSLASTRSSSKSSGGSRSRSPLPGYVDGNNYISVDELGNHIVVKMKKADDDAKTPVINKKKALNA</sequence>
<dbReference type="Proteomes" id="UP000253551">
    <property type="component" value="Unassembled WGS sequence"/>
</dbReference>
<dbReference type="SUPFAM" id="SSF143575">
    <property type="entry name" value="GAS2 domain-like"/>
    <property type="match status" value="1"/>
</dbReference>
<dbReference type="InterPro" id="IPR001715">
    <property type="entry name" value="CH_dom"/>
</dbReference>
<dbReference type="Gene3D" id="1.20.58.60">
    <property type="match status" value="2"/>
</dbReference>
<evidence type="ECO:0000256" key="5">
    <source>
        <dbReference type="SAM" id="MobiDB-lite"/>
    </source>
</evidence>
<protein>
    <submittedName>
        <fullName evidence="8">Uncharacterized protein</fullName>
    </submittedName>
</protein>
<dbReference type="PROSITE" id="PS51460">
    <property type="entry name" value="GAR"/>
    <property type="match status" value="1"/>
</dbReference>
<evidence type="ECO:0000256" key="4">
    <source>
        <dbReference type="SAM" id="Coils"/>
    </source>
</evidence>
<keyword evidence="9" id="KW-1185">Reference proteome</keyword>
<evidence type="ECO:0000259" key="7">
    <source>
        <dbReference type="PROSITE" id="PS51460"/>
    </source>
</evidence>
<evidence type="ECO:0000256" key="1">
    <source>
        <dbReference type="ARBA" id="ARBA00004245"/>
    </source>
</evidence>
<feature type="compositionally biased region" description="Low complexity" evidence="5">
    <location>
        <begin position="1035"/>
        <end position="1049"/>
    </location>
</feature>
<feature type="compositionally biased region" description="Polar residues" evidence="5">
    <location>
        <begin position="1053"/>
        <end position="1073"/>
    </location>
</feature>
<feature type="compositionally biased region" description="Low complexity" evidence="5">
    <location>
        <begin position="2952"/>
        <end position="2974"/>
    </location>
</feature>
<dbReference type="InterPro" id="IPR003108">
    <property type="entry name" value="GAR_dom"/>
</dbReference>
<feature type="region of interest" description="Disordered" evidence="5">
    <location>
        <begin position="2774"/>
        <end position="2813"/>
    </location>
</feature>
<feature type="non-terminal residue" evidence="8">
    <location>
        <position position="1"/>
    </location>
</feature>
<dbReference type="PANTHER" id="PTHR11915">
    <property type="entry name" value="SPECTRIN/FILAMIN RELATED CYTOSKELETAL PROTEIN"/>
    <property type="match status" value="1"/>
</dbReference>
<dbReference type="Gene3D" id="3.30.920.20">
    <property type="entry name" value="Gas2-like domain"/>
    <property type="match status" value="1"/>
</dbReference>
<evidence type="ECO:0000313" key="9">
    <source>
        <dbReference type="Proteomes" id="UP000253551"/>
    </source>
</evidence>
<feature type="coiled-coil region" evidence="4">
    <location>
        <begin position="1553"/>
        <end position="1587"/>
    </location>
</feature>
<dbReference type="Gene3D" id="1.10.418.10">
    <property type="entry name" value="Calponin-like domain"/>
    <property type="match status" value="2"/>
</dbReference>
<reference evidence="8 9" key="1">
    <citation type="journal article" date="2018" name="G3 (Bethesda)">
        <title>Phylogenetic and Phylogenomic Definition of Rhizopus Species.</title>
        <authorList>
            <person name="Gryganskyi A.P."/>
            <person name="Golan J."/>
            <person name="Dolatabadi S."/>
            <person name="Mondo S."/>
            <person name="Robb S."/>
            <person name="Idnurm A."/>
            <person name="Muszewska A."/>
            <person name="Steczkiewicz K."/>
            <person name="Masonjones S."/>
            <person name="Liao H.L."/>
            <person name="Gajdeczka M.T."/>
            <person name="Anike F."/>
            <person name="Vuek A."/>
            <person name="Anishchenko I.M."/>
            <person name="Voigt K."/>
            <person name="de Hoog G.S."/>
            <person name="Smith M.E."/>
            <person name="Heitman J."/>
            <person name="Vilgalys R."/>
            <person name="Stajich J.E."/>
        </authorList>
    </citation>
    <scope>NUCLEOTIDE SEQUENCE [LARGE SCALE GENOMIC DNA]</scope>
    <source>
        <strain evidence="8 9">LSU 92-RS-03</strain>
    </source>
</reference>
<dbReference type="SUPFAM" id="SSF46966">
    <property type="entry name" value="Spectrin repeat"/>
    <property type="match status" value="2"/>
</dbReference>
<feature type="compositionally biased region" description="Polar residues" evidence="5">
    <location>
        <begin position="27"/>
        <end position="37"/>
    </location>
</feature>
<feature type="region of interest" description="Disordered" evidence="5">
    <location>
        <begin position="2936"/>
        <end position="2981"/>
    </location>
</feature>
<feature type="domain" description="Calponin-homology (CH)" evidence="6">
    <location>
        <begin position="221"/>
        <end position="337"/>
    </location>
</feature>
<feature type="compositionally biased region" description="Polar residues" evidence="5">
    <location>
        <begin position="2787"/>
        <end position="2801"/>
    </location>
</feature>
<evidence type="ECO:0000256" key="3">
    <source>
        <dbReference type="ARBA" id="ARBA00023212"/>
    </source>
</evidence>
<keyword evidence="2" id="KW-0963">Cytoplasm</keyword>
<feature type="compositionally biased region" description="Polar residues" evidence="5">
    <location>
        <begin position="2903"/>
        <end position="2921"/>
    </location>
</feature>
<dbReference type="SMART" id="SM00033">
    <property type="entry name" value="CH"/>
    <property type="match status" value="2"/>
</dbReference>
<dbReference type="GO" id="GO:0005856">
    <property type="term" value="C:cytoskeleton"/>
    <property type="evidence" value="ECO:0007669"/>
    <property type="project" value="UniProtKB-SubCell"/>
</dbReference>
<evidence type="ECO:0000259" key="6">
    <source>
        <dbReference type="PROSITE" id="PS50021"/>
    </source>
</evidence>
<dbReference type="InterPro" id="IPR036872">
    <property type="entry name" value="CH_dom_sf"/>
</dbReference>
<feature type="region of interest" description="Disordered" evidence="5">
    <location>
        <begin position="2901"/>
        <end position="2921"/>
    </location>
</feature>
<dbReference type="STRING" id="4846.A0A367KU98"/>
<dbReference type="SMART" id="SM00243">
    <property type="entry name" value="GAS2"/>
    <property type="match status" value="1"/>
</dbReference>
<comment type="subcellular location">
    <subcellularLocation>
        <location evidence="1">Cytoplasm</location>
        <location evidence="1">Cytoskeleton</location>
    </subcellularLocation>
</comment>
<dbReference type="Pfam" id="PF02187">
    <property type="entry name" value="GAS2"/>
    <property type="match status" value="1"/>
</dbReference>
<evidence type="ECO:0000256" key="2">
    <source>
        <dbReference type="ARBA" id="ARBA00022490"/>
    </source>
</evidence>
<keyword evidence="4" id="KW-0175">Coiled coil</keyword>
<feature type="region of interest" description="Disordered" evidence="5">
    <location>
        <begin position="1035"/>
        <end position="1077"/>
    </location>
</feature>
<feature type="domain" description="Calponin-homology (CH)" evidence="6">
    <location>
        <begin position="77"/>
        <end position="183"/>
    </location>
</feature>